<proteinExistence type="predicted"/>
<accession>Q6BW09</accession>
<evidence type="ECO:0000313" key="1">
    <source>
        <dbReference type="EMBL" id="CAG85621.2"/>
    </source>
</evidence>
<dbReference type="HOGENOM" id="CLU_2922588_0_0_1"/>
<gene>
    <name evidence="1" type="ordered locus">DEHA2B15202g</name>
</gene>
<dbReference type="AlphaFoldDB" id="Q6BW09"/>
<reference evidence="1 2" key="1">
    <citation type="journal article" date="2004" name="Nature">
        <title>Genome evolution in yeasts.</title>
        <authorList>
            <consortium name="Genolevures"/>
            <person name="Dujon B."/>
            <person name="Sherman D."/>
            <person name="Fischer G."/>
            <person name="Durrens P."/>
            <person name="Casaregola S."/>
            <person name="Lafontaine I."/>
            <person name="de Montigny J."/>
            <person name="Marck C."/>
            <person name="Neuveglise C."/>
            <person name="Talla E."/>
            <person name="Goffard N."/>
            <person name="Frangeul L."/>
            <person name="Aigle M."/>
            <person name="Anthouard V."/>
            <person name="Babour A."/>
            <person name="Barbe V."/>
            <person name="Barnay S."/>
            <person name="Blanchin S."/>
            <person name="Beckerich J.M."/>
            <person name="Beyne E."/>
            <person name="Bleykasten C."/>
            <person name="Boisrame A."/>
            <person name="Boyer J."/>
            <person name="Cattolico L."/>
            <person name="Confanioleri F."/>
            <person name="de Daruvar A."/>
            <person name="Despons L."/>
            <person name="Fabre E."/>
            <person name="Fairhead C."/>
            <person name="Ferry-Dumazet H."/>
            <person name="Groppi A."/>
            <person name="Hantraye F."/>
            <person name="Hennequin C."/>
            <person name="Jauniaux N."/>
            <person name="Joyet P."/>
            <person name="Kachouri R."/>
            <person name="Kerrest A."/>
            <person name="Koszul R."/>
            <person name="Lemaire M."/>
            <person name="Lesur I."/>
            <person name="Ma L."/>
            <person name="Muller H."/>
            <person name="Nicaud J.M."/>
            <person name="Nikolski M."/>
            <person name="Oztas S."/>
            <person name="Ozier-Kalogeropoulos O."/>
            <person name="Pellenz S."/>
            <person name="Potier S."/>
            <person name="Richard G.F."/>
            <person name="Straub M.L."/>
            <person name="Suleau A."/>
            <person name="Swennene D."/>
            <person name="Tekaia F."/>
            <person name="Wesolowski-Louvel M."/>
            <person name="Westhof E."/>
            <person name="Wirth B."/>
            <person name="Zeniou-Meyer M."/>
            <person name="Zivanovic I."/>
            <person name="Bolotin-Fukuhara M."/>
            <person name="Thierry A."/>
            <person name="Bouchier C."/>
            <person name="Caudron B."/>
            <person name="Scarpelli C."/>
            <person name="Gaillardin C."/>
            <person name="Weissenbach J."/>
            <person name="Wincker P."/>
            <person name="Souciet J.L."/>
        </authorList>
    </citation>
    <scope>NUCLEOTIDE SEQUENCE [LARGE SCALE GENOMIC DNA]</scope>
    <source>
        <strain evidence="2">ATCC 36239 / CBS 767 / BCRC 21394 / JCM 1990 / NBRC 0083 / IGC 2968</strain>
    </source>
</reference>
<dbReference type="Proteomes" id="UP000000599">
    <property type="component" value="Chromosome B"/>
</dbReference>
<dbReference type="RefSeq" id="XP_457610.2">
    <property type="nucleotide sequence ID" value="XM_457610.2"/>
</dbReference>
<protein>
    <submittedName>
        <fullName evidence="1">DEHA2B15202p</fullName>
    </submittedName>
</protein>
<dbReference type="GeneID" id="2913582"/>
<organism evidence="1 2">
    <name type="scientific">Debaryomyces hansenii (strain ATCC 36239 / CBS 767 / BCRC 21394 / JCM 1990 / NBRC 0083 / IGC 2968)</name>
    <name type="common">Yeast</name>
    <name type="synonym">Torulaspora hansenii</name>
    <dbReference type="NCBI Taxonomy" id="284592"/>
    <lineage>
        <taxon>Eukaryota</taxon>
        <taxon>Fungi</taxon>
        <taxon>Dikarya</taxon>
        <taxon>Ascomycota</taxon>
        <taxon>Saccharomycotina</taxon>
        <taxon>Pichiomycetes</taxon>
        <taxon>Debaryomycetaceae</taxon>
        <taxon>Debaryomyces</taxon>
    </lineage>
</organism>
<name>Q6BW09_DEBHA</name>
<dbReference type="KEGG" id="dha:DEHA2B15202g"/>
<dbReference type="VEuPathDB" id="FungiDB:DEHA2B15202g"/>
<keyword evidence="2" id="KW-1185">Reference proteome</keyword>
<sequence>MIRNEMFLNPYTLRIDIGTEMKNYRFNECNSNENQSQLYKTMIGSAESDSDRLFEVSRSAG</sequence>
<dbReference type="InParanoid" id="Q6BW09"/>
<dbReference type="EMBL" id="CR382134">
    <property type="protein sequence ID" value="CAG85621.2"/>
    <property type="molecule type" value="Genomic_DNA"/>
</dbReference>
<evidence type="ECO:0000313" key="2">
    <source>
        <dbReference type="Proteomes" id="UP000000599"/>
    </source>
</evidence>